<protein>
    <submittedName>
        <fullName evidence="1">Uncharacterized protein</fullName>
    </submittedName>
</protein>
<dbReference type="AlphaFoldDB" id="A0A0N1IQ84"/>
<gene>
    <name evidence="1" type="ORF">RR48_04898</name>
</gene>
<sequence length="70" mass="7274">MARSIQRAACVLQRAECMQHAAAAARGGLLGGGEGLQDVRHHDSSYDMGTAAAHFANELRRVSVILGGGV</sequence>
<keyword evidence="2" id="KW-1185">Reference proteome</keyword>
<organism evidence="1 2">
    <name type="scientific">Papilio machaon</name>
    <name type="common">Old World swallowtail butterfly</name>
    <dbReference type="NCBI Taxonomy" id="76193"/>
    <lineage>
        <taxon>Eukaryota</taxon>
        <taxon>Metazoa</taxon>
        <taxon>Ecdysozoa</taxon>
        <taxon>Arthropoda</taxon>
        <taxon>Hexapoda</taxon>
        <taxon>Insecta</taxon>
        <taxon>Pterygota</taxon>
        <taxon>Neoptera</taxon>
        <taxon>Endopterygota</taxon>
        <taxon>Lepidoptera</taxon>
        <taxon>Glossata</taxon>
        <taxon>Ditrysia</taxon>
        <taxon>Papilionoidea</taxon>
        <taxon>Papilionidae</taxon>
        <taxon>Papilioninae</taxon>
        <taxon>Papilio</taxon>
    </lineage>
</organism>
<reference evidence="1 2" key="1">
    <citation type="journal article" date="2015" name="Nat. Commun.">
        <title>Outbred genome sequencing and CRISPR/Cas9 gene editing in butterflies.</title>
        <authorList>
            <person name="Li X."/>
            <person name="Fan D."/>
            <person name="Zhang W."/>
            <person name="Liu G."/>
            <person name="Zhang L."/>
            <person name="Zhao L."/>
            <person name="Fang X."/>
            <person name="Chen L."/>
            <person name="Dong Y."/>
            <person name="Chen Y."/>
            <person name="Ding Y."/>
            <person name="Zhao R."/>
            <person name="Feng M."/>
            <person name="Zhu Y."/>
            <person name="Feng Y."/>
            <person name="Jiang X."/>
            <person name="Zhu D."/>
            <person name="Xiang H."/>
            <person name="Feng X."/>
            <person name="Li S."/>
            <person name="Wang J."/>
            <person name="Zhang G."/>
            <person name="Kronforst M.R."/>
            <person name="Wang W."/>
        </authorList>
    </citation>
    <scope>NUCLEOTIDE SEQUENCE [LARGE SCALE GENOMIC DNA]</scope>
    <source>
        <strain evidence="1">Ya'a_city_454_Pm</strain>
        <tissue evidence="1">Whole body</tissue>
    </source>
</reference>
<name>A0A0N1IQ84_PAPMA</name>
<proteinExistence type="predicted"/>
<accession>A0A0N1IQ84</accession>
<evidence type="ECO:0000313" key="2">
    <source>
        <dbReference type="Proteomes" id="UP000053240"/>
    </source>
</evidence>
<dbReference type="InParanoid" id="A0A0N1IQ84"/>
<evidence type="ECO:0000313" key="1">
    <source>
        <dbReference type="EMBL" id="KPJ20300.1"/>
    </source>
</evidence>
<dbReference type="EMBL" id="KQ459717">
    <property type="protein sequence ID" value="KPJ20300.1"/>
    <property type="molecule type" value="Genomic_DNA"/>
</dbReference>
<dbReference type="Proteomes" id="UP000053240">
    <property type="component" value="Unassembled WGS sequence"/>
</dbReference>